<evidence type="ECO:0000313" key="1">
    <source>
        <dbReference type="EMBL" id="SET42251.1"/>
    </source>
</evidence>
<dbReference type="EMBL" id="FOHE01000011">
    <property type="protein sequence ID" value="SET42251.1"/>
    <property type="molecule type" value="Genomic_DNA"/>
</dbReference>
<proteinExistence type="predicted"/>
<reference evidence="1 2" key="1">
    <citation type="submission" date="2016-10" db="EMBL/GenBank/DDBJ databases">
        <authorList>
            <person name="de Groot N.N."/>
        </authorList>
    </citation>
    <scope>NUCLEOTIDE SEQUENCE [LARGE SCALE GENOMIC DNA]</scope>
    <source>
        <strain evidence="1 2">IBRC-M 10780</strain>
    </source>
</reference>
<evidence type="ECO:0000313" key="2">
    <source>
        <dbReference type="Proteomes" id="UP000198618"/>
    </source>
</evidence>
<sequence>MPKKSAKQSESFRWITSEPDRDPFISVDAQRRLYFNAKARSLVGSDTVQIGYDIANKRIIVGAADVVRPANVKPHKIDKRGYASARPLINSVGLSDADLPLRYNYVGRDFSEYPDGAYAFQLMDDARAGEDGSL</sequence>
<gene>
    <name evidence="1" type="ORF">SAMN05216389_11113</name>
</gene>
<dbReference type="RefSeq" id="WP_090870299.1">
    <property type="nucleotide sequence ID" value="NZ_FOHE01000011.1"/>
</dbReference>
<dbReference type="OrthoDB" id="2971596at2"/>
<organism evidence="1 2">
    <name type="scientific">Oceanobacillus limi</name>
    <dbReference type="NCBI Taxonomy" id="930131"/>
    <lineage>
        <taxon>Bacteria</taxon>
        <taxon>Bacillati</taxon>
        <taxon>Bacillota</taxon>
        <taxon>Bacilli</taxon>
        <taxon>Bacillales</taxon>
        <taxon>Bacillaceae</taxon>
        <taxon>Oceanobacillus</taxon>
    </lineage>
</organism>
<protein>
    <submittedName>
        <fullName evidence="1">Uncharacterized protein</fullName>
    </submittedName>
</protein>
<dbReference type="STRING" id="930131.SAMN05216389_11113"/>
<dbReference type="AlphaFoldDB" id="A0A1I0EBF1"/>
<name>A0A1I0EBF1_9BACI</name>
<keyword evidence="2" id="KW-1185">Reference proteome</keyword>
<dbReference type="Proteomes" id="UP000198618">
    <property type="component" value="Unassembled WGS sequence"/>
</dbReference>
<accession>A0A1I0EBF1</accession>